<keyword evidence="2 3" id="KW-0040">ANK repeat</keyword>
<dbReference type="Pfam" id="PF12796">
    <property type="entry name" value="Ank_2"/>
    <property type="match status" value="1"/>
</dbReference>
<dbReference type="PROSITE" id="PS50297">
    <property type="entry name" value="ANK_REP_REGION"/>
    <property type="match status" value="1"/>
</dbReference>
<keyword evidence="1" id="KW-0677">Repeat</keyword>
<dbReference type="Proteomes" id="UP000467841">
    <property type="component" value="Unassembled WGS sequence"/>
</dbReference>
<dbReference type="InterPro" id="IPR036770">
    <property type="entry name" value="Ankyrin_rpt-contain_sf"/>
</dbReference>
<dbReference type="EMBL" id="CACVBM020001429">
    <property type="protein sequence ID" value="CAA7049851.1"/>
    <property type="molecule type" value="Genomic_DNA"/>
</dbReference>
<protein>
    <submittedName>
        <fullName evidence="4">Uncharacterized protein</fullName>
    </submittedName>
</protein>
<dbReference type="AlphaFoldDB" id="A0A6D2KKY5"/>
<sequence>MSTLRDTGGSTALHYAAKRGKIEMTHILISNGANLNLQDQLGLTALECAANAGKTEVIEFLTQRSRAVPGSKQGKHMLAALFLNKNLIGHILTKSPIA</sequence>
<dbReference type="PANTHER" id="PTHR24201">
    <property type="entry name" value="ANK_REP_REGION DOMAIN-CONTAINING PROTEIN"/>
    <property type="match status" value="1"/>
</dbReference>
<dbReference type="Gene3D" id="1.25.40.20">
    <property type="entry name" value="Ankyrin repeat-containing domain"/>
    <property type="match status" value="1"/>
</dbReference>
<name>A0A6D2KKY5_9BRAS</name>
<comment type="caution">
    <text evidence="4">The sequence shown here is derived from an EMBL/GenBank/DDBJ whole genome shotgun (WGS) entry which is preliminary data.</text>
</comment>
<evidence type="ECO:0000313" key="5">
    <source>
        <dbReference type="Proteomes" id="UP000467841"/>
    </source>
</evidence>
<evidence type="ECO:0000256" key="3">
    <source>
        <dbReference type="PROSITE-ProRule" id="PRU00023"/>
    </source>
</evidence>
<evidence type="ECO:0000256" key="2">
    <source>
        <dbReference type="ARBA" id="ARBA00023043"/>
    </source>
</evidence>
<dbReference type="SMART" id="SM00248">
    <property type="entry name" value="ANK"/>
    <property type="match status" value="2"/>
</dbReference>
<proteinExistence type="predicted"/>
<dbReference type="InterPro" id="IPR050776">
    <property type="entry name" value="Ank_Repeat/CDKN_Inhibitor"/>
</dbReference>
<gene>
    <name evidence="4" type="ORF">MERR_LOCUS37086</name>
</gene>
<feature type="repeat" description="ANK" evidence="3">
    <location>
        <begin position="8"/>
        <end position="40"/>
    </location>
</feature>
<dbReference type="PANTHER" id="PTHR24201:SF15">
    <property type="entry name" value="ANKYRIN REPEAT DOMAIN-CONTAINING PROTEIN 66"/>
    <property type="match status" value="1"/>
</dbReference>
<accession>A0A6D2KKY5</accession>
<organism evidence="4 5">
    <name type="scientific">Microthlaspi erraticum</name>
    <dbReference type="NCBI Taxonomy" id="1685480"/>
    <lineage>
        <taxon>Eukaryota</taxon>
        <taxon>Viridiplantae</taxon>
        <taxon>Streptophyta</taxon>
        <taxon>Embryophyta</taxon>
        <taxon>Tracheophyta</taxon>
        <taxon>Spermatophyta</taxon>
        <taxon>Magnoliopsida</taxon>
        <taxon>eudicotyledons</taxon>
        <taxon>Gunneridae</taxon>
        <taxon>Pentapetalae</taxon>
        <taxon>rosids</taxon>
        <taxon>malvids</taxon>
        <taxon>Brassicales</taxon>
        <taxon>Brassicaceae</taxon>
        <taxon>Coluteocarpeae</taxon>
        <taxon>Microthlaspi</taxon>
    </lineage>
</organism>
<dbReference type="SUPFAM" id="SSF48403">
    <property type="entry name" value="Ankyrin repeat"/>
    <property type="match status" value="1"/>
</dbReference>
<evidence type="ECO:0000313" key="4">
    <source>
        <dbReference type="EMBL" id="CAA7049851.1"/>
    </source>
</evidence>
<keyword evidence="5" id="KW-1185">Reference proteome</keyword>
<dbReference type="InterPro" id="IPR002110">
    <property type="entry name" value="Ankyrin_rpt"/>
</dbReference>
<reference evidence="4" key="1">
    <citation type="submission" date="2020-01" db="EMBL/GenBank/DDBJ databases">
        <authorList>
            <person name="Mishra B."/>
        </authorList>
    </citation>
    <scope>NUCLEOTIDE SEQUENCE [LARGE SCALE GENOMIC DNA]</scope>
</reference>
<dbReference type="PROSITE" id="PS50088">
    <property type="entry name" value="ANK_REPEAT"/>
    <property type="match status" value="1"/>
</dbReference>
<dbReference type="OrthoDB" id="194358at2759"/>
<evidence type="ECO:0000256" key="1">
    <source>
        <dbReference type="ARBA" id="ARBA00022737"/>
    </source>
</evidence>